<dbReference type="GO" id="GO:0008408">
    <property type="term" value="F:3'-5' exonuclease activity"/>
    <property type="evidence" value="ECO:0007669"/>
    <property type="project" value="InterPro"/>
</dbReference>
<dbReference type="RefSeq" id="WP_183332414.1">
    <property type="nucleotide sequence ID" value="NZ_JACHZF010000017.1"/>
</dbReference>
<dbReference type="EMBL" id="JACHZF010000017">
    <property type="protein sequence ID" value="MBB3331616.1"/>
    <property type="molecule type" value="Genomic_DNA"/>
</dbReference>
<evidence type="ECO:0000256" key="2">
    <source>
        <dbReference type="ARBA" id="ARBA00022694"/>
    </source>
</evidence>
<dbReference type="PANTHER" id="PTHR47649:SF1">
    <property type="entry name" value="RIBONUCLEASE D"/>
    <property type="match status" value="1"/>
</dbReference>
<evidence type="ECO:0000256" key="3">
    <source>
        <dbReference type="ARBA" id="ARBA00022722"/>
    </source>
</evidence>
<sequence length="375" mass="42311">MPLTPDIRWIDTPAALDEACAEVAGADVIALDTEFFRENTFHPVPALIQFSAGGPAWLVDPLEVPCTEAFRRLLGEGPLKLLHASSEDLEVFAHWADVPPAPLVDTQLAQGLIGETPSMGYQKLVEHWIGETLPKDETRSDWLKRPLSETQKQYAALDVVYLVQVWERQREALERLGRMAWLEADGAELVAQAARSEAADGQWYLRQRQLWRLAPRQIEAYRRLTTWREGEARRRDLPRGWLVHDRVLYAIAETMPENRFELASVEGVKPTLIKRDGDELLRLVGEARHLDEAELPPAMPSPMAPAFKQRFKALKRVVAAEAEALGLAPEVLLRRRDLEALVTAHLESRPLPLPSGWRGERLNAGLVKALEELPR</sequence>
<dbReference type="InterPro" id="IPR002562">
    <property type="entry name" value="3'-5'_exonuclease_dom"/>
</dbReference>
<comment type="caution">
    <text evidence="8">The sequence shown here is derived from an EMBL/GenBank/DDBJ whole genome shotgun (WGS) entry which is preliminary data.</text>
</comment>
<dbReference type="InterPro" id="IPR002121">
    <property type="entry name" value="HRDC_dom"/>
</dbReference>
<dbReference type="Pfam" id="PF21293">
    <property type="entry name" value="RNAseD_HRDC_C"/>
    <property type="match status" value="1"/>
</dbReference>
<comment type="similarity">
    <text evidence="6">Belongs to the RNase D family.</text>
</comment>
<dbReference type="PROSITE" id="PS50967">
    <property type="entry name" value="HRDC"/>
    <property type="match status" value="1"/>
</dbReference>
<reference evidence="8 9" key="1">
    <citation type="submission" date="2020-08" db="EMBL/GenBank/DDBJ databases">
        <title>Genomic Encyclopedia of Archaeal and Bacterial Type Strains, Phase II (KMG-II): from individual species to whole genera.</title>
        <authorList>
            <person name="Goeker M."/>
        </authorList>
    </citation>
    <scope>NUCLEOTIDE SEQUENCE [LARGE SCALE GENOMIC DNA]</scope>
    <source>
        <strain evidence="8 9">5AG</strain>
    </source>
</reference>
<comment type="catalytic activity">
    <reaction evidence="6">
        <text>Exonucleolytic cleavage that removes extra residues from the 3'-terminus of tRNA to produce 5'-mononucleotides.</text>
        <dbReference type="EC" id="3.1.13.5"/>
    </reaction>
</comment>
<keyword evidence="3 6" id="KW-0540">Nuclease</keyword>
<evidence type="ECO:0000259" key="7">
    <source>
        <dbReference type="PROSITE" id="PS50967"/>
    </source>
</evidence>
<dbReference type="Proteomes" id="UP000553442">
    <property type="component" value="Unassembled WGS sequence"/>
</dbReference>
<evidence type="ECO:0000256" key="5">
    <source>
        <dbReference type="ARBA" id="ARBA00022839"/>
    </source>
</evidence>
<dbReference type="GO" id="GO:0003676">
    <property type="term" value="F:nucleic acid binding"/>
    <property type="evidence" value="ECO:0007669"/>
    <property type="project" value="InterPro"/>
</dbReference>
<comment type="cofactor">
    <cofactor evidence="6">
        <name>a divalent metal cation</name>
        <dbReference type="ChEBI" id="CHEBI:60240"/>
    </cofactor>
</comment>
<dbReference type="SUPFAM" id="SSF47819">
    <property type="entry name" value="HRDC-like"/>
    <property type="match status" value="2"/>
</dbReference>
<evidence type="ECO:0000256" key="4">
    <source>
        <dbReference type="ARBA" id="ARBA00022801"/>
    </source>
</evidence>
<dbReference type="GO" id="GO:0042780">
    <property type="term" value="P:tRNA 3'-end processing"/>
    <property type="evidence" value="ECO:0007669"/>
    <property type="project" value="UniProtKB-UniRule"/>
</dbReference>
<dbReference type="GO" id="GO:0000166">
    <property type="term" value="F:nucleotide binding"/>
    <property type="evidence" value="ECO:0007669"/>
    <property type="project" value="InterPro"/>
</dbReference>
<proteinExistence type="inferred from homology"/>
<evidence type="ECO:0000313" key="8">
    <source>
        <dbReference type="EMBL" id="MBB3331616.1"/>
    </source>
</evidence>
<dbReference type="EC" id="3.1.13.5" evidence="6"/>
<dbReference type="NCBIfam" id="TIGR01388">
    <property type="entry name" value="rnd"/>
    <property type="match status" value="1"/>
</dbReference>
<evidence type="ECO:0000313" key="9">
    <source>
        <dbReference type="Proteomes" id="UP000553442"/>
    </source>
</evidence>
<dbReference type="InterPro" id="IPR010997">
    <property type="entry name" value="HRDC-like_sf"/>
</dbReference>
<keyword evidence="9" id="KW-1185">Reference proteome</keyword>
<dbReference type="InterPro" id="IPR036397">
    <property type="entry name" value="RNaseH_sf"/>
</dbReference>
<keyword evidence="4 6" id="KW-0378">Hydrolase</keyword>
<dbReference type="HAMAP" id="MF_01899">
    <property type="entry name" value="RNase_D"/>
    <property type="match status" value="1"/>
</dbReference>
<dbReference type="InterPro" id="IPR012337">
    <property type="entry name" value="RNaseH-like_sf"/>
</dbReference>
<dbReference type="PANTHER" id="PTHR47649">
    <property type="entry name" value="RIBONUCLEASE D"/>
    <property type="match status" value="1"/>
</dbReference>
<evidence type="ECO:0000256" key="1">
    <source>
        <dbReference type="ARBA" id="ARBA00022490"/>
    </source>
</evidence>
<dbReference type="Pfam" id="PF00570">
    <property type="entry name" value="HRDC"/>
    <property type="match status" value="1"/>
</dbReference>
<organism evidence="8 9">
    <name type="scientific">Halomonas campaniensis</name>
    <dbReference type="NCBI Taxonomy" id="213554"/>
    <lineage>
        <taxon>Bacteria</taxon>
        <taxon>Pseudomonadati</taxon>
        <taxon>Pseudomonadota</taxon>
        <taxon>Gammaproteobacteria</taxon>
        <taxon>Oceanospirillales</taxon>
        <taxon>Halomonadaceae</taxon>
        <taxon>Halomonas</taxon>
    </lineage>
</organism>
<dbReference type="CDD" id="cd06142">
    <property type="entry name" value="RNaseD_exo"/>
    <property type="match status" value="1"/>
</dbReference>
<dbReference type="SMART" id="SM00341">
    <property type="entry name" value="HRDC"/>
    <property type="match status" value="1"/>
</dbReference>
<comment type="function">
    <text evidence="6">Exonuclease involved in the 3' processing of various precursor tRNAs. Initiates hydrolysis at the 3'-terminus of an RNA molecule and releases 5'-mononucleotides.</text>
</comment>
<dbReference type="SUPFAM" id="SSF53098">
    <property type="entry name" value="Ribonuclease H-like"/>
    <property type="match status" value="1"/>
</dbReference>
<keyword evidence="5 6" id="KW-0269">Exonuclease</keyword>
<feature type="domain" description="HRDC" evidence="7">
    <location>
        <begin position="214"/>
        <end position="294"/>
    </location>
</feature>
<comment type="subcellular location">
    <subcellularLocation>
        <location evidence="6">Cytoplasm</location>
    </subcellularLocation>
</comment>
<dbReference type="SMART" id="SM00474">
    <property type="entry name" value="35EXOc"/>
    <property type="match status" value="1"/>
</dbReference>
<dbReference type="Gene3D" id="3.30.420.10">
    <property type="entry name" value="Ribonuclease H-like superfamily/Ribonuclease H"/>
    <property type="match status" value="1"/>
</dbReference>
<keyword evidence="2 6" id="KW-0819">tRNA processing</keyword>
<dbReference type="InterPro" id="IPR048579">
    <property type="entry name" value="RNAseD_HRDC_C"/>
</dbReference>
<keyword evidence="1 6" id="KW-0963">Cytoplasm</keyword>
<dbReference type="InterPro" id="IPR044876">
    <property type="entry name" value="HRDC_dom_sf"/>
</dbReference>
<dbReference type="AlphaFoldDB" id="A0A7W5K473"/>
<dbReference type="Pfam" id="PF01612">
    <property type="entry name" value="DNA_pol_A_exo1"/>
    <property type="match status" value="1"/>
</dbReference>
<dbReference type="GO" id="GO:0005737">
    <property type="term" value="C:cytoplasm"/>
    <property type="evidence" value="ECO:0007669"/>
    <property type="project" value="UniProtKB-SubCell"/>
</dbReference>
<dbReference type="Gene3D" id="1.10.150.80">
    <property type="entry name" value="HRDC domain"/>
    <property type="match status" value="2"/>
</dbReference>
<evidence type="ECO:0000256" key="6">
    <source>
        <dbReference type="HAMAP-Rule" id="MF_01899"/>
    </source>
</evidence>
<protein>
    <recommendedName>
        <fullName evidence="6">Ribonuclease D</fullName>
        <shortName evidence="6">RNase D</shortName>
        <ecNumber evidence="6">3.1.13.5</ecNumber>
    </recommendedName>
</protein>
<gene>
    <name evidence="6" type="primary">rnd</name>
    <name evidence="8" type="ORF">BDK63_002499</name>
</gene>
<name>A0A7W5K473_9GAMM</name>
<dbReference type="InterPro" id="IPR051086">
    <property type="entry name" value="RNase_D-like"/>
</dbReference>
<accession>A0A7W5K473</accession>
<dbReference type="InterPro" id="IPR006292">
    <property type="entry name" value="RNase_D"/>
</dbReference>
<dbReference type="GO" id="GO:0033890">
    <property type="term" value="F:ribonuclease D activity"/>
    <property type="evidence" value="ECO:0007669"/>
    <property type="project" value="UniProtKB-UniRule"/>
</dbReference>